<sequence>MMQLPGSIVVVIHISCVILVSYFMELFCQWKYILSTRLALAYHKYLNILLQFLSMRTGGSFVPFLIFDRKMLTS</sequence>
<reference evidence="2 3" key="1">
    <citation type="submission" date="2024-01" db="EMBL/GenBank/DDBJ databases">
        <title>The genomes of 5 underutilized Papilionoideae crops provide insights into root nodulation and disease resistance.</title>
        <authorList>
            <person name="Yuan L."/>
        </authorList>
    </citation>
    <scope>NUCLEOTIDE SEQUENCE [LARGE SCALE GENOMIC DNA]</scope>
    <source>
        <strain evidence="2">LY-2023</strain>
        <tissue evidence="2">Leaf</tissue>
    </source>
</reference>
<keyword evidence="1" id="KW-1133">Transmembrane helix</keyword>
<dbReference type="Proteomes" id="UP001359559">
    <property type="component" value="Unassembled WGS sequence"/>
</dbReference>
<keyword evidence="1" id="KW-0472">Membrane</keyword>
<protein>
    <submittedName>
        <fullName evidence="2">Uncharacterized protein</fullName>
    </submittedName>
</protein>
<proteinExistence type="predicted"/>
<keyword evidence="1" id="KW-0812">Transmembrane</keyword>
<dbReference type="AlphaFoldDB" id="A0AAN9PTC1"/>
<feature type="transmembrane region" description="Helical" evidence="1">
    <location>
        <begin position="6"/>
        <end position="24"/>
    </location>
</feature>
<comment type="caution">
    <text evidence="2">The sequence shown here is derived from an EMBL/GenBank/DDBJ whole genome shotgun (WGS) entry which is preliminary data.</text>
</comment>
<feature type="transmembrane region" description="Helical" evidence="1">
    <location>
        <begin position="45"/>
        <end position="67"/>
    </location>
</feature>
<accession>A0AAN9PTC1</accession>
<dbReference type="EMBL" id="JAYKXN010000002">
    <property type="protein sequence ID" value="KAK7311405.1"/>
    <property type="molecule type" value="Genomic_DNA"/>
</dbReference>
<keyword evidence="3" id="KW-1185">Reference proteome</keyword>
<evidence type="ECO:0000256" key="1">
    <source>
        <dbReference type="SAM" id="Phobius"/>
    </source>
</evidence>
<gene>
    <name evidence="2" type="ORF">RJT34_09535</name>
</gene>
<evidence type="ECO:0000313" key="3">
    <source>
        <dbReference type="Proteomes" id="UP001359559"/>
    </source>
</evidence>
<name>A0AAN9PTC1_CLITE</name>
<evidence type="ECO:0000313" key="2">
    <source>
        <dbReference type="EMBL" id="KAK7311405.1"/>
    </source>
</evidence>
<organism evidence="2 3">
    <name type="scientific">Clitoria ternatea</name>
    <name type="common">Butterfly pea</name>
    <dbReference type="NCBI Taxonomy" id="43366"/>
    <lineage>
        <taxon>Eukaryota</taxon>
        <taxon>Viridiplantae</taxon>
        <taxon>Streptophyta</taxon>
        <taxon>Embryophyta</taxon>
        <taxon>Tracheophyta</taxon>
        <taxon>Spermatophyta</taxon>
        <taxon>Magnoliopsida</taxon>
        <taxon>eudicotyledons</taxon>
        <taxon>Gunneridae</taxon>
        <taxon>Pentapetalae</taxon>
        <taxon>rosids</taxon>
        <taxon>fabids</taxon>
        <taxon>Fabales</taxon>
        <taxon>Fabaceae</taxon>
        <taxon>Papilionoideae</taxon>
        <taxon>50 kb inversion clade</taxon>
        <taxon>NPAAA clade</taxon>
        <taxon>indigoferoid/millettioid clade</taxon>
        <taxon>Phaseoleae</taxon>
        <taxon>Clitoria</taxon>
    </lineage>
</organism>